<accession>A0A067MLP0</accession>
<dbReference type="InParanoid" id="A0A067MLP0"/>
<sequence length="174" mass="19191">MGVVYVEVLAGRYIRAPASSHDIMPVFGISGTQERRTQSGINAGGPRLYVGRRNPAMWMCIVLSWVCTLLYSPSFLASAVLLDRCSAAAMLSGAVTAAAEMNHTRSVGIPGARCAESMSKCDQSWGEEYKGIVEPSKQSPFHLHLPIRPSVPYSIRREEWKIEYKTCRPNSKVQ</sequence>
<evidence type="ECO:0000313" key="2">
    <source>
        <dbReference type="EMBL" id="KDQ16673.1"/>
    </source>
</evidence>
<name>A0A067MLP0_BOTB1</name>
<organism evidence="2 3">
    <name type="scientific">Botryobasidium botryosum (strain FD-172 SS1)</name>
    <dbReference type="NCBI Taxonomy" id="930990"/>
    <lineage>
        <taxon>Eukaryota</taxon>
        <taxon>Fungi</taxon>
        <taxon>Dikarya</taxon>
        <taxon>Basidiomycota</taxon>
        <taxon>Agaricomycotina</taxon>
        <taxon>Agaricomycetes</taxon>
        <taxon>Cantharellales</taxon>
        <taxon>Botryobasidiaceae</taxon>
        <taxon>Botryobasidium</taxon>
    </lineage>
</organism>
<feature type="transmembrane region" description="Helical" evidence="1">
    <location>
        <begin position="56"/>
        <end position="82"/>
    </location>
</feature>
<dbReference type="AlphaFoldDB" id="A0A067MLP0"/>
<keyword evidence="1" id="KW-0812">Transmembrane</keyword>
<dbReference type="HOGENOM" id="CLU_1539768_0_0_1"/>
<proteinExistence type="predicted"/>
<reference evidence="3" key="1">
    <citation type="journal article" date="2014" name="Proc. Natl. Acad. Sci. U.S.A.">
        <title>Extensive sampling of basidiomycete genomes demonstrates inadequacy of the white-rot/brown-rot paradigm for wood decay fungi.</title>
        <authorList>
            <person name="Riley R."/>
            <person name="Salamov A.A."/>
            <person name="Brown D.W."/>
            <person name="Nagy L.G."/>
            <person name="Floudas D."/>
            <person name="Held B.W."/>
            <person name="Levasseur A."/>
            <person name="Lombard V."/>
            <person name="Morin E."/>
            <person name="Otillar R."/>
            <person name="Lindquist E.A."/>
            <person name="Sun H."/>
            <person name="LaButti K.M."/>
            <person name="Schmutz J."/>
            <person name="Jabbour D."/>
            <person name="Luo H."/>
            <person name="Baker S.E."/>
            <person name="Pisabarro A.G."/>
            <person name="Walton J.D."/>
            <person name="Blanchette R.A."/>
            <person name="Henrissat B."/>
            <person name="Martin F."/>
            <person name="Cullen D."/>
            <person name="Hibbett D.S."/>
            <person name="Grigoriev I.V."/>
        </authorList>
    </citation>
    <scope>NUCLEOTIDE SEQUENCE [LARGE SCALE GENOMIC DNA]</scope>
    <source>
        <strain evidence="3">FD-172 SS1</strain>
    </source>
</reference>
<keyword evidence="1" id="KW-0472">Membrane</keyword>
<keyword evidence="1" id="KW-1133">Transmembrane helix</keyword>
<dbReference type="EMBL" id="KL198026">
    <property type="protein sequence ID" value="KDQ16673.1"/>
    <property type="molecule type" value="Genomic_DNA"/>
</dbReference>
<gene>
    <name evidence="2" type="ORF">BOTBODRAFT_144448</name>
</gene>
<evidence type="ECO:0000256" key="1">
    <source>
        <dbReference type="SAM" id="Phobius"/>
    </source>
</evidence>
<keyword evidence="3" id="KW-1185">Reference proteome</keyword>
<evidence type="ECO:0000313" key="3">
    <source>
        <dbReference type="Proteomes" id="UP000027195"/>
    </source>
</evidence>
<dbReference type="OrthoDB" id="5963193at2759"/>
<protein>
    <submittedName>
        <fullName evidence="2">Uncharacterized protein</fullName>
    </submittedName>
</protein>
<dbReference type="Proteomes" id="UP000027195">
    <property type="component" value="Unassembled WGS sequence"/>
</dbReference>